<dbReference type="SUPFAM" id="SSF49599">
    <property type="entry name" value="TRAF domain-like"/>
    <property type="match status" value="2"/>
</dbReference>
<evidence type="ECO:0000313" key="3">
    <source>
        <dbReference type="Proteomes" id="UP000836841"/>
    </source>
</evidence>
<evidence type="ECO:0000313" key="2">
    <source>
        <dbReference type="EMBL" id="CAH2053051.1"/>
    </source>
</evidence>
<dbReference type="Pfam" id="PF22486">
    <property type="entry name" value="MATH_2"/>
    <property type="match status" value="1"/>
</dbReference>
<proteinExistence type="predicted"/>
<dbReference type="InterPro" id="IPR008974">
    <property type="entry name" value="TRAF-like"/>
</dbReference>
<feature type="domain" description="MATH" evidence="1">
    <location>
        <begin position="119"/>
        <end position="244"/>
    </location>
</feature>
<dbReference type="SMART" id="SM00061">
    <property type="entry name" value="MATH"/>
    <property type="match status" value="1"/>
</dbReference>
<name>A0AAU9RYK1_THLAR</name>
<accession>A0AAU9RYK1</accession>
<evidence type="ECO:0000259" key="1">
    <source>
        <dbReference type="PROSITE" id="PS50144"/>
    </source>
</evidence>
<organism evidence="2 3">
    <name type="scientific">Thlaspi arvense</name>
    <name type="common">Field penny-cress</name>
    <dbReference type="NCBI Taxonomy" id="13288"/>
    <lineage>
        <taxon>Eukaryota</taxon>
        <taxon>Viridiplantae</taxon>
        <taxon>Streptophyta</taxon>
        <taxon>Embryophyta</taxon>
        <taxon>Tracheophyta</taxon>
        <taxon>Spermatophyta</taxon>
        <taxon>Magnoliopsida</taxon>
        <taxon>eudicotyledons</taxon>
        <taxon>Gunneridae</taxon>
        <taxon>Pentapetalae</taxon>
        <taxon>rosids</taxon>
        <taxon>malvids</taxon>
        <taxon>Brassicales</taxon>
        <taxon>Brassicaceae</taxon>
        <taxon>Thlaspideae</taxon>
        <taxon>Thlaspi</taxon>
    </lineage>
</organism>
<reference evidence="2 3" key="1">
    <citation type="submission" date="2022-03" db="EMBL/GenBank/DDBJ databases">
        <authorList>
            <person name="Nunn A."/>
            <person name="Chopra R."/>
            <person name="Nunn A."/>
            <person name="Contreras Garrido A."/>
        </authorList>
    </citation>
    <scope>NUCLEOTIDE SEQUENCE [LARGE SCALE GENOMIC DNA]</scope>
</reference>
<gene>
    <name evidence="2" type="ORF">TAV2_LOCUS9400</name>
</gene>
<dbReference type="PROSITE" id="PS50144">
    <property type="entry name" value="MATH"/>
    <property type="match status" value="2"/>
</dbReference>
<dbReference type="EMBL" id="OU466859">
    <property type="protein sequence ID" value="CAH2053051.1"/>
    <property type="molecule type" value="Genomic_DNA"/>
</dbReference>
<dbReference type="PANTHER" id="PTHR46162">
    <property type="entry name" value="TRAF-LIKE FAMILY PROTEIN"/>
    <property type="match status" value="1"/>
</dbReference>
<dbReference type="AlphaFoldDB" id="A0AAU9RYK1"/>
<feature type="domain" description="MATH" evidence="1">
    <location>
        <begin position="22"/>
        <end position="79"/>
    </location>
</feature>
<keyword evidence="3" id="KW-1185">Reference proteome</keyword>
<dbReference type="Proteomes" id="UP000836841">
    <property type="component" value="Chromosome 3"/>
</dbReference>
<sequence length="256" mass="29160">MGIMGSSAADSKIVKNWREQPPSSYSLKFDKLSHLNLDKYESRWFLSGGYNWCVILRLVIYPKGNESDNGSKFISMYVEFDNTSLTSTTTAECEFGVDVTVASPFTKWEVVSFDEEPSNPKFSLLVENFSLLKENPYVSNKFSVGGRKWVLELYPKGRYREDGKCLSIFLSLADSETTLEGEKIYVCADIRVLDPRGSNHDTKSFNRWYKLKPGQGWGWEEFVSIAKLREAYLDEDTLSVEVEFKVVSTTKCSPTT</sequence>
<protein>
    <recommendedName>
        <fullName evidence="1">MATH domain-containing protein</fullName>
    </recommendedName>
</protein>
<dbReference type="InterPro" id="IPR002083">
    <property type="entry name" value="MATH/TRAF_dom"/>
</dbReference>
<dbReference type="PANTHER" id="PTHR46162:SF5">
    <property type="entry name" value="T23K8.6-RELATED"/>
    <property type="match status" value="1"/>
</dbReference>
<dbReference type="Gene3D" id="2.60.210.10">
    <property type="entry name" value="Apoptosis, Tumor Necrosis Factor Receptor Associated Protein 2, Chain A"/>
    <property type="match status" value="2"/>
</dbReference>
<dbReference type="CDD" id="cd00121">
    <property type="entry name" value="MATH"/>
    <property type="match status" value="1"/>
</dbReference>